<dbReference type="Gene3D" id="3.40.50.10330">
    <property type="entry name" value="Probable inorganic polyphosphate/atp-NAD kinase, domain 1"/>
    <property type="match status" value="1"/>
</dbReference>
<name>A0A8S4A3N4_9EUPU</name>
<feature type="non-terminal residue" evidence="2">
    <location>
        <position position="310"/>
    </location>
</feature>
<dbReference type="PANTHER" id="PTHR12358:SF111">
    <property type="entry name" value="CERAMIDE KINASE, ISOFORM A"/>
    <property type="match status" value="1"/>
</dbReference>
<keyword evidence="3" id="KW-1185">Reference proteome</keyword>
<organism evidence="2 3">
    <name type="scientific">Candidula unifasciata</name>
    <dbReference type="NCBI Taxonomy" id="100452"/>
    <lineage>
        <taxon>Eukaryota</taxon>
        <taxon>Metazoa</taxon>
        <taxon>Spiralia</taxon>
        <taxon>Lophotrochozoa</taxon>
        <taxon>Mollusca</taxon>
        <taxon>Gastropoda</taxon>
        <taxon>Heterobranchia</taxon>
        <taxon>Euthyneura</taxon>
        <taxon>Panpulmonata</taxon>
        <taxon>Eupulmonata</taxon>
        <taxon>Stylommatophora</taxon>
        <taxon>Helicina</taxon>
        <taxon>Helicoidea</taxon>
        <taxon>Geomitridae</taxon>
        <taxon>Candidula</taxon>
    </lineage>
</organism>
<dbReference type="InterPro" id="IPR050187">
    <property type="entry name" value="Lipid_Phosphate_FormReg"/>
</dbReference>
<dbReference type="PANTHER" id="PTHR12358">
    <property type="entry name" value="SPHINGOSINE KINASE"/>
    <property type="match status" value="1"/>
</dbReference>
<dbReference type="InterPro" id="IPR017438">
    <property type="entry name" value="ATP-NAD_kinase_N"/>
</dbReference>
<protein>
    <recommendedName>
        <fullName evidence="1">DAGKc domain-containing protein</fullName>
    </recommendedName>
</protein>
<dbReference type="EMBL" id="CAJHNH020006423">
    <property type="protein sequence ID" value="CAG5133706.1"/>
    <property type="molecule type" value="Genomic_DNA"/>
</dbReference>
<dbReference type="GO" id="GO:0006672">
    <property type="term" value="P:ceramide metabolic process"/>
    <property type="evidence" value="ECO:0007669"/>
    <property type="project" value="TreeGrafter"/>
</dbReference>
<evidence type="ECO:0000313" key="3">
    <source>
        <dbReference type="Proteomes" id="UP000678393"/>
    </source>
</evidence>
<comment type="caution">
    <text evidence="2">The sequence shown here is derived from an EMBL/GenBank/DDBJ whole genome shotgun (WGS) entry which is preliminary data.</text>
</comment>
<feature type="domain" description="DAGKc" evidence="1">
    <location>
        <begin position="50"/>
        <end position="137"/>
    </location>
</feature>
<dbReference type="Pfam" id="PF00781">
    <property type="entry name" value="DAGK_cat"/>
    <property type="match status" value="1"/>
</dbReference>
<dbReference type="Gene3D" id="2.60.200.40">
    <property type="match status" value="1"/>
</dbReference>
<dbReference type="InterPro" id="IPR001206">
    <property type="entry name" value="Diacylglycerol_kinase_cat_dom"/>
</dbReference>
<dbReference type="OrthoDB" id="530923at2759"/>
<dbReference type="AlphaFoldDB" id="A0A8S4A3N4"/>
<dbReference type="GO" id="GO:0016020">
    <property type="term" value="C:membrane"/>
    <property type="evidence" value="ECO:0007669"/>
    <property type="project" value="GOC"/>
</dbReference>
<evidence type="ECO:0000259" key="1">
    <source>
        <dbReference type="PROSITE" id="PS50146"/>
    </source>
</evidence>
<dbReference type="GO" id="GO:0001729">
    <property type="term" value="F:ceramide kinase activity"/>
    <property type="evidence" value="ECO:0007669"/>
    <property type="project" value="TreeGrafter"/>
</dbReference>
<dbReference type="PROSITE" id="PS50146">
    <property type="entry name" value="DAGK"/>
    <property type="match status" value="1"/>
</dbReference>
<sequence length="310" mass="34389">LKSNCGILKYNYIASYPIAGIIFKTQLYNLKSLCGYNKNEGTAILTIKSVIAVGGDGIISEVLTAIVHRQQQMEGFNADDPDVKLPPIPFPVGFIPAGSGNYAVRYLHGCTDVVTAAIKIVLSQTRPVNVVSVHQGNKLEGISHLLTSFGLIGEMIRACEQHRWLGNLRYKILPVRTIFRRRLIDAEVEFLKESTGEWQSSKGAFYIVDTNVCDLVDKDSKLVPVFADSALNLHMTSACSLSDHIKQLSKVADFTAGAYNYDFIQVERVLKYRVHLPTLESQGQDSNRGEVFYMNLDGEAQVIDQPSFQV</sequence>
<dbReference type="InterPro" id="IPR016064">
    <property type="entry name" value="NAD/diacylglycerol_kinase_sf"/>
</dbReference>
<dbReference type="Proteomes" id="UP000678393">
    <property type="component" value="Unassembled WGS sequence"/>
</dbReference>
<reference evidence="2" key="1">
    <citation type="submission" date="2021-04" db="EMBL/GenBank/DDBJ databases">
        <authorList>
            <consortium name="Molecular Ecology Group"/>
        </authorList>
    </citation>
    <scope>NUCLEOTIDE SEQUENCE</scope>
</reference>
<accession>A0A8S4A3N4</accession>
<feature type="non-terminal residue" evidence="2">
    <location>
        <position position="1"/>
    </location>
</feature>
<evidence type="ECO:0000313" key="2">
    <source>
        <dbReference type="EMBL" id="CAG5133706.1"/>
    </source>
</evidence>
<proteinExistence type="predicted"/>
<gene>
    <name evidence="2" type="ORF">CUNI_LOCUS19264</name>
</gene>
<dbReference type="SUPFAM" id="SSF111331">
    <property type="entry name" value="NAD kinase/diacylglycerol kinase-like"/>
    <property type="match status" value="1"/>
</dbReference>